<accession>A0A1Y2LI76</accession>
<name>A0A1Y2LI76_EPING</name>
<feature type="transmembrane region" description="Helical" evidence="2">
    <location>
        <begin position="26"/>
        <end position="46"/>
    </location>
</feature>
<organism evidence="3 4">
    <name type="scientific">Epicoccum nigrum</name>
    <name type="common">Soil fungus</name>
    <name type="synonym">Epicoccum purpurascens</name>
    <dbReference type="NCBI Taxonomy" id="105696"/>
    <lineage>
        <taxon>Eukaryota</taxon>
        <taxon>Fungi</taxon>
        <taxon>Dikarya</taxon>
        <taxon>Ascomycota</taxon>
        <taxon>Pezizomycotina</taxon>
        <taxon>Dothideomycetes</taxon>
        <taxon>Pleosporomycetidae</taxon>
        <taxon>Pleosporales</taxon>
        <taxon>Pleosporineae</taxon>
        <taxon>Didymellaceae</taxon>
        <taxon>Epicoccum</taxon>
    </lineage>
</organism>
<evidence type="ECO:0000313" key="3">
    <source>
        <dbReference type="EMBL" id="OSS43591.1"/>
    </source>
</evidence>
<evidence type="ECO:0000313" key="4">
    <source>
        <dbReference type="Proteomes" id="UP000193240"/>
    </source>
</evidence>
<protein>
    <submittedName>
        <fullName evidence="3">Uncharacterized protein</fullName>
    </submittedName>
</protein>
<feature type="transmembrane region" description="Helical" evidence="2">
    <location>
        <begin position="206"/>
        <end position="224"/>
    </location>
</feature>
<evidence type="ECO:0000256" key="1">
    <source>
        <dbReference type="SAM" id="MobiDB-lite"/>
    </source>
</evidence>
<dbReference type="OMA" id="DTHHANG"/>
<dbReference type="AlphaFoldDB" id="A0A1Y2LI76"/>
<keyword evidence="2" id="KW-0472">Membrane</keyword>
<keyword evidence="4" id="KW-1185">Reference proteome</keyword>
<reference evidence="3 4" key="1">
    <citation type="journal article" date="2017" name="Genome Announc.">
        <title>Genome sequence of the saprophytic ascomycete Epicoccum nigrum ICMP 19927 strain isolated from New Zealand.</title>
        <authorList>
            <person name="Fokin M."/>
            <person name="Fleetwood D."/>
            <person name="Weir B.S."/>
            <person name="Villas-Boas S.G."/>
        </authorList>
    </citation>
    <scope>NUCLEOTIDE SEQUENCE [LARGE SCALE GENOMIC DNA]</scope>
    <source>
        <strain evidence="3 4">ICMP 19927</strain>
    </source>
</reference>
<dbReference type="InParanoid" id="A0A1Y2LI76"/>
<feature type="transmembrane region" description="Helical" evidence="2">
    <location>
        <begin position="58"/>
        <end position="75"/>
    </location>
</feature>
<evidence type="ECO:0000256" key="2">
    <source>
        <dbReference type="SAM" id="Phobius"/>
    </source>
</evidence>
<feature type="transmembrane region" description="Helical" evidence="2">
    <location>
        <begin position="150"/>
        <end position="172"/>
    </location>
</feature>
<keyword evidence="2" id="KW-0812">Transmembrane</keyword>
<dbReference type="EMBL" id="KZ107863">
    <property type="protein sequence ID" value="OSS43591.1"/>
    <property type="molecule type" value="Genomic_DNA"/>
</dbReference>
<sequence>MADQQSSDAAPKYPTQSSPPPPSYSAWRTAAHLYLPFVTVGLLMLLGTPFDDAKSNVIFTWLLAIPTNWLASFFYPTDRPEPTPEEAVRFSRKGDMYRAAVLFTYRWIFGTPFSLPFFIADFMLSYGVGSLVGERPAGTKPRRSEFAAHLPWLLGNWIIMQFAPSFLTWFAVVADQCIWRATYTALVDDIVGVMGRPDLSTWKGKLRLVLVQSLVIVFTCYLLLSWKRDLILGDENHPDNEAARAAFGVQEEPVEMGQIFEDDGDRFLT</sequence>
<feature type="region of interest" description="Disordered" evidence="1">
    <location>
        <begin position="1"/>
        <end position="21"/>
    </location>
</feature>
<proteinExistence type="predicted"/>
<gene>
    <name evidence="3" type="ORF">B5807_11759</name>
</gene>
<feature type="transmembrane region" description="Helical" evidence="2">
    <location>
        <begin position="107"/>
        <end position="129"/>
    </location>
</feature>
<dbReference type="Proteomes" id="UP000193240">
    <property type="component" value="Unassembled WGS sequence"/>
</dbReference>
<keyword evidence="2" id="KW-1133">Transmembrane helix</keyword>